<sequence>MSVEISARPVYNQSTRAYYASIREKIASLVDEVIRPNAARTDEEGAFPRENLEALIKAGWGNILVPNAYSGLELDHVAFAIVAEEIAKACASTALVYVMHVGAVQTITLYGNDDQKKRWLQPIDQGLIGTYSTSEKASGGHWWYNFSQAQRNGEDYVVNADKSFTTSAGQADFYIVQTRSPKAQEATDISFFIVDGKSDGITASPWEALGVRGNHSGPISYKNVHVPKQDLLGSEETGKEIVLNGVSPIYLIGLGSAWLGVAEHALELAVNHATRTIHRDFNNQLSDYQVIRQQIAEAKVLIESTKPWQIDLAEQLDILQAEQKAQGVLTLPLTEFKVHASEVANKATRIALDVSGGYGYKKGPIERLFRDARAGIAMGPSNNIAREWIGKNLVGLPLELWIKGGE</sequence>
<dbReference type="Gene3D" id="2.40.110.10">
    <property type="entry name" value="Butyryl-CoA Dehydrogenase, subunit A, domain 2"/>
    <property type="match status" value="1"/>
</dbReference>
<dbReference type="GO" id="GO:0003995">
    <property type="term" value="F:acyl-CoA dehydrogenase activity"/>
    <property type="evidence" value="ECO:0007669"/>
    <property type="project" value="TreeGrafter"/>
</dbReference>
<gene>
    <name evidence="9" type="ORF">C3744_16225</name>
</gene>
<dbReference type="InterPro" id="IPR006091">
    <property type="entry name" value="Acyl-CoA_Oxase/DH_mid-dom"/>
</dbReference>
<dbReference type="InterPro" id="IPR036250">
    <property type="entry name" value="AcylCo_DH-like_C"/>
</dbReference>
<feature type="domain" description="Acyl-CoA dehydrogenase/oxidase N-terminal" evidence="8">
    <location>
        <begin position="21"/>
        <end position="123"/>
    </location>
</feature>
<evidence type="ECO:0000256" key="1">
    <source>
        <dbReference type="ARBA" id="ARBA00001974"/>
    </source>
</evidence>
<comment type="cofactor">
    <cofactor evidence="1 5">
        <name>FAD</name>
        <dbReference type="ChEBI" id="CHEBI:57692"/>
    </cofactor>
</comment>
<organism evidence="9 10">
    <name type="scientific">Priestia megaterium</name>
    <name type="common">Bacillus megaterium</name>
    <dbReference type="NCBI Taxonomy" id="1404"/>
    <lineage>
        <taxon>Bacteria</taxon>
        <taxon>Bacillati</taxon>
        <taxon>Bacillota</taxon>
        <taxon>Bacilli</taxon>
        <taxon>Bacillales</taxon>
        <taxon>Bacillaceae</taxon>
        <taxon>Priestia</taxon>
    </lineage>
</organism>
<evidence type="ECO:0000256" key="4">
    <source>
        <dbReference type="ARBA" id="ARBA00022827"/>
    </source>
</evidence>
<comment type="similarity">
    <text evidence="2 5">Belongs to the acyl-CoA dehydrogenase family.</text>
</comment>
<dbReference type="GO" id="GO:0050660">
    <property type="term" value="F:flavin adenine dinucleotide binding"/>
    <property type="evidence" value="ECO:0007669"/>
    <property type="project" value="InterPro"/>
</dbReference>
<feature type="domain" description="Acyl-CoA oxidase/dehydrogenase middle" evidence="7">
    <location>
        <begin position="134"/>
        <end position="224"/>
    </location>
</feature>
<evidence type="ECO:0000259" key="6">
    <source>
        <dbReference type="Pfam" id="PF00441"/>
    </source>
</evidence>
<keyword evidence="5" id="KW-0560">Oxidoreductase</keyword>
<dbReference type="SUPFAM" id="SSF47203">
    <property type="entry name" value="Acyl-CoA dehydrogenase C-terminal domain-like"/>
    <property type="match status" value="1"/>
</dbReference>
<dbReference type="InterPro" id="IPR013786">
    <property type="entry name" value="AcylCoA_DH/ox_N"/>
</dbReference>
<dbReference type="SUPFAM" id="SSF56645">
    <property type="entry name" value="Acyl-CoA dehydrogenase NM domain-like"/>
    <property type="match status" value="1"/>
</dbReference>
<protein>
    <submittedName>
        <fullName evidence="9">Acyl-CoA dehydrogenase</fullName>
    </submittedName>
</protein>
<dbReference type="InterPro" id="IPR037069">
    <property type="entry name" value="AcylCoA_DH/ox_N_sf"/>
</dbReference>
<evidence type="ECO:0000313" key="10">
    <source>
        <dbReference type="Proteomes" id="UP000256519"/>
    </source>
</evidence>
<dbReference type="Pfam" id="PF02771">
    <property type="entry name" value="Acyl-CoA_dh_N"/>
    <property type="match status" value="1"/>
</dbReference>
<evidence type="ECO:0000259" key="8">
    <source>
        <dbReference type="Pfam" id="PF02771"/>
    </source>
</evidence>
<dbReference type="Pfam" id="PF02770">
    <property type="entry name" value="Acyl-CoA_dh_M"/>
    <property type="match status" value="1"/>
</dbReference>
<dbReference type="InterPro" id="IPR009075">
    <property type="entry name" value="AcylCo_DH/oxidase_C"/>
</dbReference>
<reference evidence="9" key="1">
    <citation type="journal article" date="2018" name="Appl. Environ. Microbiol.">
        <title>Antimicrobial susceptibility testing and tentative epidemiological cut-off values of five Bacillus species relevant for use as animal feed additives or for plant protection.</title>
        <authorList>
            <person name="Agerso Y."/>
            <person name="Stuer-Lauridsen B."/>
            <person name="Bjerre K."/>
            <person name="Jensen M.G."/>
            <person name="Johansen E."/>
            <person name="Bennedsen M."/>
            <person name="Brockmann E."/>
            <person name="Nielsen B."/>
        </authorList>
    </citation>
    <scope>NUCLEOTIDE SEQUENCE [LARGE SCALE GENOMIC DNA]</scope>
    <source>
        <strain evidence="9">CHCC20162</strain>
    </source>
</reference>
<keyword evidence="3 5" id="KW-0285">Flavoprotein</keyword>
<feature type="domain" description="Acyl-CoA dehydrogenase/oxidase C-terminal" evidence="6">
    <location>
        <begin position="253"/>
        <end position="393"/>
    </location>
</feature>
<comment type="caution">
    <text evidence="9">The sequence shown here is derived from an EMBL/GenBank/DDBJ whole genome shotgun (WGS) entry which is preliminary data.</text>
</comment>
<evidence type="ECO:0000256" key="3">
    <source>
        <dbReference type="ARBA" id="ARBA00022630"/>
    </source>
</evidence>
<dbReference type="PIRSF" id="PIRSF016578">
    <property type="entry name" value="HsaA"/>
    <property type="match status" value="1"/>
</dbReference>
<name>A0A3D8X0W1_PRIMG</name>
<evidence type="ECO:0000313" key="9">
    <source>
        <dbReference type="EMBL" id="RDZ13450.1"/>
    </source>
</evidence>
<dbReference type="AlphaFoldDB" id="A0A3D8X0W1"/>
<keyword evidence="4 5" id="KW-0274">FAD</keyword>
<evidence type="ECO:0000259" key="7">
    <source>
        <dbReference type="Pfam" id="PF02770"/>
    </source>
</evidence>
<evidence type="ECO:0000256" key="2">
    <source>
        <dbReference type="ARBA" id="ARBA00009347"/>
    </source>
</evidence>
<dbReference type="EMBL" id="PQWM01000013">
    <property type="protein sequence ID" value="RDZ13450.1"/>
    <property type="molecule type" value="Genomic_DNA"/>
</dbReference>
<proteinExistence type="inferred from homology"/>
<dbReference type="InterPro" id="IPR046373">
    <property type="entry name" value="Acyl-CoA_Oxase/DH_mid-dom_sf"/>
</dbReference>
<evidence type="ECO:0000256" key="5">
    <source>
        <dbReference type="RuleBase" id="RU362125"/>
    </source>
</evidence>
<dbReference type="PANTHER" id="PTHR43884">
    <property type="entry name" value="ACYL-COA DEHYDROGENASE"/>
    <property type="match status" value="1"/>
</dbReference>
<accession>A0A3D8X0W1</accession>
<dbReference type="Pfam" id="PF00441">
    <property type="entry name" value="Acyl-CoA_dh_1"/>
    <property type="match status" value="1"/>
</dbReference>
<dbReference type="Gene3D" id="1.10.540.10">
    <property type="entry name" value="Acyl-CoA dehydrogenase/oxidase, N-terminal domain"/>
    <property type="match status" value="1"/>
</dbReference>
<dbReference type="RefSeq" id="WP_116075375.1">
    <property type="nucleotide sequence ID" value="NZ_CP187630.1"/>
</dbReference>
<dbReference type="Proteomes" id="UP000256519">
    <property type="component" value="Unassembled WGS sequence"/>
</dbReference>
<dbReference type="InterPro" id="IPR009100">
    <property type="entry name" value="AcylCoA_DH/oxidase_NM_dom_sf"/>
</dbReference>
<dbReference type="PANTHER" id="PTHR43884:SF12">
    <property type="entry name" value="ISOVALERYL-COA DEHYDROGENASE, MITOCHONDRIAL-RELATED"/>
    <property type="match status" value="1"/>
</dbReference>
<dbReference type="Gene3D" id="1.20.140.10">
    <property type="entry name" value="Butyryl-CoA Dehydrogenase, subunit A, domain 3"/>
    <property type="match status" value="1"/>
</dbReference>